<dbReference type="EMBL" id="WLCI01000006">
    <property type="protein sequence ID" value="MTB94818.1"/>
    <property type="molecule type" value="Genomic_DNA"/>
</dbReference>
<evidence type="ECO:0000256" key="6">
    <source>
        <dbReference type="ARBA" id="ARBA00022723"/>
    </source>
</evidence>
<dbReference type="InterPro" id="IPR050371">
    <property type="entry name" value="Fungal_virulence_M36"/>
</dbReference>
<dbReference type="InterPro" id="IPR011096">
    <property type="entry name" value="FTP_domain"/>
</dbReference>
<keyword evidence="8" id="KW-0378">Hydrolase</keyword>
<feature type="region of interest" description="Disordered" evidence="12">
    <location>
        <begin position="1"/>
        <end position="40"/>
    </location>
</feature>
<dbReference type="Pfam" id="PF07504">
    <property type="entry name" value="FTP"/>
    <property type="match status" value="1"/>
</dbReference>
<dbReference type="Gene3D" id="1.10.390.10">
    <property type="entry name" value="Neutral Protease Domain 2"/>
    <property type="match status" value="1"/>
</dbReference>
<dbReference type="SUPFAM" id="SSF55486">
    <property type="entry name" value="Metalloproteases ('zincins'), catalytic domain"/>
    <property type="match status" value="1"/>
</dbReference>
<dbReference type="InterPro" id="IPR027268">
    <property type="entry name" value="Peptidase_M4/M1_CTD_sf"/>
</dbReference>
<dbReference type="PANTHER" id="PTHR33478:SF1">
    <property type="entry name" value="EXTRACELLULAR METALLOPROTEINASE MEP"/>
    <property type="match status" value="1"/>
</dbReference>
<dbReference type="InterPro" id="IPR000421">
    <property type="entry name" value="FA58C"/>
</dbReference>
<evidence type="ECO:0000256" key="4">
    <source>
        <dbReference type="ARBA" id="ARBA00022525"/>
    </source>
</evidence>
<dbReference type="GO" id="GO:0005615">
    <property type="term" value="C:extracellular space"/>
    <property type="evidence" value="ECO:0007669"/>
    <property type="project" value="InterPro"/>
</dbReference>
<evidence type="ECO:0000256" key="3">
    <source>
        <dbReference type="ARBA" id="ARBA00006006"/>
    </source>
</evidence>
<comment type="subcellular location">
    <subcellularLocation>
        <location evidence="2">Secreted</location>
    </subcellularLocation>
</comment>
<dbReference type="GO" id="GO:0030246">
    <property type="term" value="F:carbohydrate binding"/>
    <property type="evidence" value="ECO:0007669"/>
    <property type="project" value="InterPro"/>
</dbReference>
<dbReference type="Proteomes" id="UP000433406">
    <property type="component" value="Unassembled WGS sequence"/>
</dbReference>
<evidence type="ECO:0000313" key="14">
    <source>
        <dbReference type="EMBL" id="MTB94818.1"/>
    </source>
</evidence>
<dbReference type="SUPFAM" id="SSF49452">
    <property type="entry name" value="Starch-binding domain-like"/>
    <property type="match status" value="1"/>
</dbReference>
<dbReference type="GO" id="GO:0004222">
    <property type="term" value="F:metalloendopeptidase activity"/>
    <property type="evidence" value="ECO:0007669"/>
    <property type="project" value="InterPro"/>
</dbReference>
<dbReference type="GO" id="GO:0006508">
    <property type="term" value="P:proteolysis"/>
    <property type="evidence" value="ECO:0007669"/>
    <property type="project" value="UniProtKB-KW"/>
</dbReference>
<evidence type="ECO:0000256" key="5">
    <source>
        <dbReference type="ARBA" id="ARBA00022670"/>
    </source>
</evidence>
<dbReference type="Pfam" id="PF00754">
    <property type="entry name" value="F5_F8_type_C"/>
    <property type="match status" value="1"/>
</dbReference>
<keyword evidence="10" id="KW-0482">Metalloprotease</keyword>
<name>A0A6I3JA33_9ACTN</name>
<keyword evidence="15" id="KW-1185">Reference proteome</keyword>
<keyword evidence="11" id="KW-0865">Zymogen</keyword>
<dbReference type="InterPro" id="IPR001842">
    <property type="entry name" value="Peptidase_M36"/>
</dbReference>
<feature type="domain" description="F5/8 type C" evidence="13">
    <location>
        <begin position="840"/>
        <end position="1008"/>
    </location>
</feature>
<proteinExistence type="inferred from homology"/>
<evidence type="ECO:0000256" key="11">
    <source>
        <dbReference type="ARBA" id="ARBA00023145"/>
    </source>
</evidence>
<comment type="cofactor">
    <cofactor evidence="1">
        <name>Zn(2+)</name>
        <dbReference type="ChEBI" id="CHEBI:29105"/>
    </cofactor>
</comment>
<sequence length="1148" mass="121187">MALRDRVAATAREVATTSARSTGPFNRRAQPATCPGRVTRAYPSRPAVVCQATHTRNRPPPGPSRLRPNVRNAVVRSRTSLAAVVGLAAIAAPTLSVTGSADAASAPVPAPAPAARTSGPVAGLVGDLRTLAYDARRALPALGPTTAQRTAARSLGASVTWGSAGTPRAVWKDSGPLTGPRAGDPVDIARGWLRSQTALIGIDADDVDALEVVRDHELPGIGARVVSFAQTFGGVAAGYGGVLTVVTDRDGRVVSYAGNPVRPSRLVGSFELSPAKAIGTVLDAVAPALDVVVKALGRKQGGYDVFDAGPLADVLRVRRIAFPMADGARAAYAVLVVKSMHEAYVQVVDAASGEPLLRKSLVQHAEGTVYENYPGAPKGGKPVTKSFGRTPQSPKGWVDVTGLLGTGITTLGNNADTVNAWTVPLVPVDQAIRPIAPTGSFDFAFPDAWRGTKGATGSWVRDANAAAVNLFYHHNRIHDEFYEFGFTETAGNFQLDNFGKGGLGGDLILGGAQSGATGLTDPILGLGRNNANMITLPDGIPGITNMYLWNPVDDAFEGPYRDGDFDATIIQHEYAHGLSNRYVGGGGLGALGVVQGGSMGEGWGDWFAMNHLFREGLSRTAVTAAYVGDKKRGIRNWNYAEHPTTFGDIGYDTSGPEVHSDGEIWTATLWDLRTAILRAVGGDQRRASDISQHLVMDAMPISAPEPSFLDMRDAILRASRLRYGKKYDDLIWAVFAKRGMGASARTKGEADTDPKPGFDAKRAAQNGRLRLRVLNASAGGPVAGVRVLPGVFEARATPVDTTDKGGRASATMTPGRYTLTLQAPGFGIQRFPVTIERGRTLDKTIRLRPNLLSELSGAKVTKVSSENPALPAAGMFDDTEASSYQTGPQDAAYVDGPKASVIARLKKPSLVDTVHVSVMKPPTLPRFAAADKVRVQTSTDGKRWRTVTTATFSFKQPRPTVGDQMLKTYRLQRPVKARFVRVTPLSTFGDGAENASTAIISEVQVFGRAPGISPTEPKPDKPVTSAGSVAVGNPTQGSLLGLDPYRPGVTELTWAASCPGLPPANGSDAWFTKLPEGSADGKHTITYTGSVPIGEWLLYWYGPDCAPITGDFGYFDEAVTIPPGAAYAGFLLIYGAGASFDVTVREPR</sequence>
<feature type="compositionally biased region" description="Low complexity" evidence="12">
    <location>
        <begin position="8"/>
        <end position="22"/>
    </location>
</feature>
<gene>
    <name evidence="14" type="ORF">GGQ22_06950</name>
</gene>
<dbReference type="InterPro" id="IPR008979">
    <property type="entry name" value="Galactose-bd-like_sf"/>
</dbReference>
<protein>
    <submittedName>
        <fullName evidence="14">Coagulation factor 5/8 type-like protein</fullName>
    </submittedName>
</protein>
<dbReference type="SUPFAM" id="SSF49785">
    <property type="entry name" value="Galactose-binding domain-like"/>
    <property type="match status" value="1"/>
</dbReference>
<evidence type="ECO:0000256" key="8">
    <source>
        <dbReference type="ARBA" id="ARBA00022801"/>
    </source>
</evidence>
<dbReference type="Gene3D" id="2.60.120.260">
    <property type="entry name" value="Galactose-binding domain-like"/>
    <property type="match status" value="1"/>
</dbReference>
<accession>A0A6I3JA33</accession>
<keyword evidence="9" id="KW-0862">Zinc</keyword>
<comment type="similarity">
    <text evidence="3">Belongs to the peptidase M36 family.</text>
</comment>
<dbReference type="GO" id="GO:0008270">
    <property type="term" value="F:zinc ion binding"/>
    <property type="evidence" value="ECO:0007669"/>
    <property type="project" value="InterPro"/>
</dbReference>
<keyword evidence="7" id="KW-0732">Signal</keyword>
<dbReference type="AlphaFoldDB" id="A0A6I3JA33"/>
<dbReference type="PANTHER" id="PTHR33478">
    <property type="entry name" value="EXTRACELLULAR METALLOPROTEINASE MEP"/>
    <property type="match status" value="1"/>
</dbReference>
<dbReference type="InterPro" id="IPR013784">
    <property type="entry name" value="Carb-bd-like_fold"/>
</dbReference>
<keyword evidence="5" id="KW-0645">Protease</keyword>
<dbReference type="Pfam" id="PF02128">
    <property type="entry name" value="Peptidase_M36"/>
    <property type="match status" value="1"/>
</dbReference>
<dbReference type="Gene3D" id="2.60.40.1120">
    <property type="entry name" value="Carboxypeptidase-like, regulatory domain"/>
    <property type="match status" value="1"/>
</dbReference>
<dbReference type="Gene3D" id="3.10.170.10">
    <property type="match status" value="1"/>
</dbReference>
<evidence type="ECO:0000313" key="15">
    <source>
        <dbReference type="Proteomes" id="UP000433406"/>
    </source>
</evidence>
<comment type="caution">
    <text evidence="14">The sequence shown here is derived from an EMBL/GenBank/DDBJ whole genome shotgun (WGS) entry which is preliminary data.</text>
</comment>
<evidence type="ECO:0000256" key="9">
    <source>
        <dbReference type="ARBA" id="ARBA00022833"/>
    </source>
</evidence>
<dbReference type="PROSITE" id="PS50022">
    <property type="entry name" value="FA58C_3"/>
    <property type="match status" value="1"/>
</dbReference>
<evidence type="ECO:0000256" key="1">
    <source>
        <dbReference type="ARBA" id="ARBA00001947"/>
    </source>
</evidence>
<organism evidence="14 15">
    <name type="scientific">Nocardioides marmotae</name>
    <dbReference type="NCBI Taxonomy" id="2663857"/>
    <lineage>
        <taxon>Bacteria</taxon>
        <taxon>Bacillati</taxon>
        <taxon>Actinomycetota</taxon>
        <taxon>Actinomycetes</taxon>
        <taxon>Propionibacteriales</taxon>
        <taxon>Nocardioidaceae</taxon>
        <taxon>Nocardioides</taxon>
    </lineage>
</organism>
<evidence type="ECO:0000256" key="12">
    <source>
        <dbReference type="SAM" id="MobiDB-lite"/>
    </source>
</evidence>
<keyword evidence="4" id="KW-0964">Secreted</keyword>
<keyword evidence="6" id="KW-0479">Metal-binding</keyword>
<reference evidence="14 15" key="1">
    <citation type="submission" date="2019-10" db="EMBL/GenBank/DDBJ databases">
        <title>Nocardioides novel species isolated from the excrement of Marmot.</title>
        <authorList>
            <person name="Zhang G."/>
        </authorList>
    </citation>
    <scope>NUCLEOTIDE SEQUENCE [LARGE SCALE GENOMIC DNA]</scope>
    <source>
        <strain evidence="15">zg-579</strain>
    </source>
</reference>
<evidence type="ECO:0000259" key="13">
    <source>
        <dbReference type="PROSITE" id="PS50022"/>
    </source>
</evidence>
<evidence type="ECO:0000256" key="2">
    <source>
        <dbReference type="ARBA" id="ARBA00004613"/>
    </source>
</evidence>
<evidence type="ECO:0000256" key="10">
    <source>
        <dbReference type="ARBA" id="ARBA00023049"/>
    </source>
</evidence>
<evidence type="ECO:0000256" key="7">
    <source>
        <dbReference type="ARBA" id="ARBA00022729"/>
    </source>
</evidence>